<reference evidence="1 2" key="1">
    <citation type="submission" date="2021-04" db="EMBL/GenBank/DDBJ databases">
        <authorList>
            <person name="Huq M.A."/>
        </authorList>
    </citation>
    <scope>NUCLEOTIDE SEQUENCE [LARGE SCALE GENOMIC DNA]</scope>
    <source>
        <strain evidence="1 2">MAH-13</strain>
    </source>
</reference>
<sequence>MSVELWLPALARFEPAHPLRRLLAPADRLDDGPKGYLAGLAAWFDAPQPLPAGALTRQLAAGDAAGALWMCADPAWVEPDMNGARLLACGQMQLTAADAATLAGPLVPVFEEQGMHLEQTSPDRWHLRLSQDLAVPAFPAPEQALGENLLQHLPQGSEGRRWRILQNDIQVLLHQHPLNAQRRAAGQPPVNSLWLWGAGTLPATVATPLRGVLSDDPLLRALAARAGIAHRLRMPASTTRETAATSVALPDATSGWLIDLQDLPVSTIGGTWWPLIQTLARQRPLRLGFASGERWELRPWHRWRFWRRTGA</sequence>
<accession>A0ABS4DM13</accession>
<dbReference type="RefSeq" id="WP_209618234.1">
    <property type="nucleotide sequence ID" value="NZ_JAGJRS010000014.1"/>
</dbReference>
<protein>
    <recommendedName>
        <fullName evidence="3">Phosphoglycerate mutase</fullName>
    </recommendedName>
</protein>
<evidence type="ECO:0000313" key="1">
    <source>
        <dbReference type="EMBL" id="MBP1474099.1"/>
    </source>
</evidence>
<organism evidence="1 2">
    <name type="scientific">Frateuria flava</name>
    <dbReference type="NCBI Taxonomy" id="2821489"/>
    <lineage>
        <taxon>Bacteria</taxon>
        <taxon>Pseudomonadati</taxon>
        <taxon>Pseudomonadota</taxon>
        <taxon>Gammaproteobacteria</taxon>
        <taxon>Lysobacterales</taxon>
        <taxon>Rhodanobacteraceae</taxon>
        <taxon>Frateuria</taxon>
    </lineage>
</organism>
<proteinExistence type="predicted"/>
<name>A0ABS4DM13_9GAMM</name>
<keyword evidence="2" id="KW-1185">Reference proteome</keyword>
<gene>
    <name evidence="1" type="ORF">J7I44_07295</name>
</gene>
<evidence type="ECO:0000313" key="2">
    <source>
        <dbReference type="Proteomes" id="UP000823790"/>
    </source>
</evidence>
<dbReference type="EMBL" id="JAGJRS010000014">
    <property type="protein sequence ID" value="MBP1474099.1"/>
    <property type="molecule type" value="Genomic_DNA"/>
</dbReference>
<evidence type="ECO:0008006" key="3">
    <source>
        <dbReference type="Google" id="ProtNLM"/>
    </source>
</evidence>
<dbReference type="Proteomes" id="UP000823790">
    <property type="component" value="Unassembled WGS sequence"/>
</dbReference>
<comment type="caution">
    <text evidence="1">The sequence shown here is derived from an EMBL/GenBank/DDBJ whole genome shotgun (WGS) entry which is preliminary data.</text>
</comment>